<evidence type="ECO:0000313" key="2">
    <source>
        <dbReference type="EMBL" id="SET21702.1"/>
    </source>
</evidence>
<dbReference type="EMBL" id="FOHX01000002">
    <property type="protein sequence ID" value="SET21702.1"/>
    <property type="molecule type" value="Genomic_DNA"/>
</dbReference>
<name>A0A1I0CPM4_9ACTN</name>
<accession>A0A1I0CPM4</accession>
<dbReference type="Gene3D" id="3.10.450.50">
    <property type="match status" value="1"/>
</dbReference>
<sequence>MTAQDVFDRQLAAIAAGDLDALLAQYHPEAVVVRFDRVASGPAEVRGLFAAYLEAKPQVDEVVSVRTSDDVIFYQARMTVGGNRVETYGTLVLRDGLIWRQTAAARPLA</sequence>
<evidence type="ECO:0000259" key="1">
    <source>
        <dbReference type="Pfam" id="PF12680"/>
    </source>
</evidence>
<gene>
    <name evidence="2" type="ORF">SAMN05421811_102407</name>
</gene>
<dbReference type="RefSeq" id="WP_091078062.1">
    <property type="nucleotide sequence ID" value="NZ_FOHX01000002.1"/>
</dbReference>
<feature type="domain" description="SnoaL-like" evidence="1">
    <location>
        <begin position="9"/>
        <end position="100"/>
    </location>
</feature>
<proteinExistence type="predicted"/>
<dbReference type="Pfam" id="PF12680">
    <property type="entry name" value="SnoaL_2"/>
    <property type="match status" value="1"/>
</dbReference>
<dbReference type="Proteomes" id="UP000199361">
    <property type="component" value="Unassembled WGS sequence"/>
</dbReference>
<organism evidence="2 3">
    <name type="scientific">Nonomuraea wenchangensis</name>
    <dbReference type="NCBI Taxonomy" id="568860"/>
    <lineage>
        <taxon>Bacteria</taxon>
        <taxon>Bacillati</taxon>
        <taxon>Actinomycetota</taxon>
        <taxon>Actinomycetes</taxon>
        <taxon>Streptosporangiales</taxon>
        <taxon>Streptosporangiaceae</taxon>
        <taxon>Nonomuraea</taxon>
    </lineage>
</organism>
<dbReference type="InterPro" id="IPR032710">
    <property type="entry name" value="NTF2-like_dom_sf"/>
</dbReference>
<dbReference type="SUPFAM" id="SSF54427">
    <property type="entry name" value="NTF2-like"/>
    <property type="match status" value="1"/>
</dbReference>
<dbReference type="InterPro" id="IPR037401">
    <property type="entry name" value="SnoaL-like"/>
</dbReference>
<dbReference type="OrthoDB" id="3542646at2"/>
<dbReference type="STRING" id="568860.SAMN05421811_102407"/>
<keyword evidence="3" id="KW-1185">Reference proteome</keyword>
<evidence type="ECO:0000313" key="3">
    <source>
        <dbReference type="Proteomes" id="UP000199361"/>
    </source>
</evidence>
<reference evidence="2 3" key="1">
    <citation type="submission" date="2016-10" db="EMBL/GenBank/DDBJ databases">
        <authorList>
            <person name="de Groot N.N."/>
        </authorList>
    </citation>
    <scope>NUCLEOTIDE SEQUENCE [LARGE SCALE GENOMIC DNA]</scope>
    <source>
        <strain evidence="2 3">CGMCC 4.5598</strain>
    </source>
</reference>
<dbReference type="AlphaFoldDB" id="A0A1I0CPM4"/>
<protein>
    <submittedName>
        <fullName evidence="2">SnoaL-like domain-containing protein</fullName>
    </submittedName>
</protein>